<evidence type="ECO:0000313" key="3">
    <source>
        <dbReference type="Proteomes" id="UP000765509"/>
    </source>
</evidence>
<evidence type="ECO:0000256" key="1">
    <source>
        <dbReference type="SAM" id="SignalP"/>
    </source>
</evidence>
<keyword evidence="1" id="KW-0732">Signal</keyword>
<evidence type="ECO:0000313" key="2">
    <source>
        <dbReference type="EMBL" id="MBW0479358.1"/>
    </source>
</evidence>
<feature type="chain" id="PRO_5040197143" evidence="1">
    <location>
        <begin position="23"/>
        <end position="339"/>
    </location>
</feature>
<dbReference type="EMBL" id="AVOT02005556">
    <property type="protein sequence ID" value="MBW0479358.1"/>
    <property type="molecule type" value="Genomic_DNA"/>
</dbReference>
<proteinExistence type="predicted"/>
<gene>
    <name evidence="2" type="ORF">O181_019073</name>
</gene>
<accession>A0A9Q3C904</accession>
<keyword evidence="3" id="KW-1185">Reference proteome</keyword>
<comment type="caution">
    <text evidence="2">The sequence shown here is derived from an EMBL/GenBank/DDBJ whole genome shotgun (WGS) entry which is preliminary data.</text>
</comment>
<name>A0A9Q3C904_9BASI</name>
<feature type="signal peptide" evidence="1">
    <location>
        <begin position="1"/>
        <end position="22"/>
    </location>
</feature>
<sequence>MLRYFTLRWSLMLLFCFSSSSHLQPQFADAKALWNEISIKVESSTHHPKPSPHLVLESSERSNEVKEASISSQFNFVYQAELPHLYEVGEITKEELEKSLQLEQYADFKLNLTPEQPRPIPRALFEVKRVLGDHELIKLELQDDVLKFFSHLLFSPHIKPELYQNRLDLSAVNHVPDYIKIVLVHIRLINQSYHPPLFNAETLPATQKSAFATLKFFFIEVFLGQGSNQKRKGITCSSRKQIKWSEEVKRIRNEFVRPRRDPLQILASTWYITKLWMKIKLNPLYQHFKRNRGQRFATLKGFINDKAWFEKENPTIAETLDTFKLRVPQQFLKEKNAER</sequence>
<dbReference type="Proteomes" id="UP000765509">
    <property type="component" value="Unassembled WGS sequence"/>
</dbReference>
<dbReference type="AlphaFoldDB" id="A0A9Q3C904"/>
<organism evidence="2 3">
    <name type="scientific">Austropuccinia psidii MF-1</name>
    <dbReference type="NCBI Taxonomy" id="1389203"/>
    <lineage>
        <taxon>Eukaryota</taxon>
        <taxon>Fungi</taxon>
        <taxon>Dikarya</taxon>
        <taxon>Basidiomycota</taxon>
        <taxon>Pucciniomycotina</taxon>
        <taxon>Pucciniomycetes</taxon>
        <taxon>Pucciniales</taxon>
        <taxon>Sphaerophragmiaceae</taxon>
        <taxon>Austropuccinia</taxon>
    </lineage>
</organism>
<reference evidence="2" key="1">
    <citation type="submission" date="2021-03" db="EMBL/GenBank/DDBJ databases">
        <title>Draft genome sequence of rust myrtle Austropuccinia psidii MF-1, a brazilian biotype.</title>
        <authorList>
            <person name="Quecine M.C."/>
            <person name="Pachon D.M.R."/>
            <person name="Bonatelli M.L."/>
            <person name="Correr F.H."/>
            <person name="Franceschini L.M."/>
            <person name="Leite T.F."/>
            <person name="Margarido G.R.A."/>
            <person name="Almeida C.A."/>
            <person name="Ferrarezi J.A."/>
            <person name="Labate C.A."/>
        </authorList>
    </citation>
    <scope>NUCLEOTIDE SEQUENCE</scope>
    <source>
        <strain evidence="2">MF-1</strain>
    </source>
</reference>
<protein>
    <submittedName>
        <fullName evidence="2">Uncharacterized protein</fullName>
    </submittedName>
</protein>